<dbReference type="PROSITE" id="PS51340">
    <property type="entry name" value="MOSC"/>
    <property type="match status" value="1"/>
</dbReference>
<dbReference type="Gene3D" id="2.40.30.10">
    <property type="entry name" value="Translation factors"/>
    <property type="match status" value="1"/>
</dbReference>
<dbReference type="SUPFAM" id="SSF50800">
    <property type="entry name" value="PK beta-barrel domain-like"/>
    <property type="match status" value="1"/>
</dbReference>
<evidence type="ECO:0000259" key="5">
    <source>
        <dbReference type="PROSITE" id="PS51384"/>
    </source>
</evidence>
<dbReference type="GO" id="GO:0030170">
    <property type="term" value="F:pyridoxal phosphate binding"/>
    <property type="evidence" value="ECO:0007669"/>
    <property type="project" value="InterPro"/>
</dbReference>
<dbReference type="InterPro" id="IPR039261">
    <property type="entry name" value="FNR_nucleotide-bd"/>
</dbReference>
<dbReference type="PRINTS" id="PR00409">
    <property type="entry name" value="PHDIOXRDTASE"/>
</dbReference>
<sequence length="556" mass="60299">MGLPRNVRWRDKTVYTGIWKSPVEGHVMVRRLNIDGDGQGDLAGHGGEQRAVMVYQADSYDYWRSYLGRDDLHPGSFGENFTVTGLADDQVCIGDRYRIGGAEFEVTQPRVTCFRVGLRLEEPEMPNLLVAHRRPGFYFRVISEGPVRAGDDIVCTRRGRHELSVAAVDALLYLPNRDIAQLRKAVDVPALSPGWRRSFHDLLSQRDKPADAALPGWAGFRSLRVVAIRLESPQVLSIRLQAAGGDPLPRPLPGQYLTLRIPGAGRPAPLRSYSLSGDPAEAEYRISVKLEDHGLVSRWLHAHAKPGSVIQSAAPRGDFYLTDGDNPVVLISAGIGVTPVLAMLHALSTDRSPRDVWWVHTTRNSQTHAFATEVTTLLESLPRARQVVVYTQSQGRMDRRGIAQLGLPSDAAAYLCGPTQFMTDVREALTAAGFDPALVHGELFGALPPINPGVVDGAARRPPHPPAGTPGTGPSITFARSGLTVNWSAGYGSLLDMAEACDVPTRFACRSGVCHTCVTGVIAGTTAYRQRPLEPPDPGTVLICCAAPESDVVLDL</sequence>
<keyword evidence="1" id="KW-0001">2Fe-2S</keyword>
<dbReference type="InterPro" id="IPR005302">
    <property type="entry name" value="MoCF_Sase_C"/>
</dbReference>
<dbReference type="InterPro" id="IPR008333">
    <property type="entry name" value="Cbr1-like_FAD-bd_dom"/>
</dbReference>
<dbReference type="Pfam" id="PF00970">
    <property type="entry name" value="FAD_binding_6"/>
    <property type="match status" value="1"/>
</dbReference>
<gene>
    <name evidence="6" type="ORF">MPRM_45990</name>
</gene>
<dbReference type="Gene3D" id="3.10.20.30">
    <property type="match status" value="1"/>
</dbReference>
<dbReference type="AlphaFoldDB" id="A0A7I7YZJ1"/>
<dbReference type="InterPro" id="IPR011037">
    <property type="entry name" value="Pyrv_Knase-like_insert_dom_sf"/>
</dbReference>
<feature type="domain" description="MOSC" evidence="4">
    <location>
        <begin position="21"/>
        <end position="156"/>
    </location>
</feature>
<evidence type="ECO:0000313" key="7">
    <source>
        <dbReference type="Proteomes" id="UP000467105"/>
    </source>
</evidence>
<dbReference type="InterPro" id="IPR001433">
    <property type="entry name" value="OxRdtase_FAD/NAD-bd"/>
</dbReference>
<dbReference type="Gene3D" id="3.40.50.80">
    <property type="entry name" value="Nucleotide-binding domain of ferredoxin-NADP reductase (FNR) module"/>
    <property type="match status" value="1"/>
</dbReference>
<dbReference type="InterPro" id="IPR012675">
    <property type="entry name" value="Beta-grasp_dom_sf"/>
</dbReference>
<dbReference type="InterPro" id="IPR036010">
    <property type="entry name" value="2Fe-2S_ferredoxin-like_sf"/>
</dbReference>
<dbReference type="GO" id="GO:0051537">
    <property type="term" value="F:2 iron, 2 sulfur cluster binding"/>
    <property type="evidence" value="ECO:0007669"/>
    <property type="project" value="UniProtKB-KW"/>
</dbReference>
<evidence type="ECO:0000313" key="6">
    <source>
        <dbReference type="EMBL" id="BBZ47318.1"/>
    </source>
</evidence>
<dbReference type="Pfam" id="PF00175">
    <property type="entry name" value="NAD_binding_1"/>
    <property type="match status" value="1"/>
</dbReference>
<evidence type="ECO:0000256" key="2">
    <source>
        <dbReference type="ARBA" id="ARBA00023014"/>
    </source>
</evidence>
<dbReference type="SUPFAM" id="SSF54292">
    <property type="entry name" value="2Fe-2S ferredoxin-like"/>
    <property type="match status" value="1"/>
</dbReference>
<evidence type="ECO:0000259" key="3">
    <source>
        <dbReference type="PROSITE" id="PS51085"/>
    </source>
</evidence>
<evidence type="ECO:0000256" key="1">
    <source>
        <dbReference type="ARBA" id="ARBA00022714"/>
    </source>
</evidence>
<dbReference type="InterPro" id="IPR005163">
    <property type="entry name" value="Tri_helical_YiiM-like"/>
</dbReference>
<accession>A0A7I7YZJ1</accession>
<name>A0A7I7YZJ1_9MYCO</name>
<dbReference type="Gene3D" id="2.40.33.20">
    <property type="entry name" value="PK beta-barrel domain-like"/>
    <property type="match status" value="1"/>
</dbReference>
<keyword evidence="2" id="KW-0411">Iron-sulfur</keyword>
<keyword evidence="1" id="KW-0408">Iron</keyword>
<keyword evidence="7" id="KW-1185">Reference proteome</keyword>
<feature type="domain" description="FAD-binding FR-type" evidence="5">
    <location>
        <begin position="218"/>
        <end position="322"/>
    </location>
</feature>
<dbReference type="PANTHER" id="PTHR30212:SF2">
    <property type="entry name" value="PROTEIN YIIM"/>
    <property type="match status" value="1"/>
</dbReference>
<evidence type="ECO:0000259" key="4">
    <source>
        <dbReference type="PROSITE" id="PS51340"/>
    </source>
</evidence>
<dbReference type="GO" id="GO:0016491">
    <property type="term" value="F:oxidoreductase activity"/>
    <property type="evidence" value="ECO:0007669"/>
    <property type="project" value="InterPro"/>
</dbReference>
<reference evidence="6 7" key="1">
    <citation type="journal article" date="2019" name="Emerg. Microbes Infect.">
        <title>Comprehensive subspecies identification of 175 nontuberculous mycobacteria species based on 7547 genomic profiles.</title>
        <authorList>
            <person name="Matsumoto Y."/>
            <person name="Kinjo T."/>
            <person name="Motooka D."/>
            <person name="Nabeya D."/>
            <person name="Jung N."/>
            <person name="Uechi K."/>
            <person name="Horii T."/>
            <person name="Iida T."/>
            <person name="Fujita J."/>
            <person name="Nakamura S."/>
        </authorList>
    </citation>
    <scope>NUCLEOTIDE SEQUENCE [LARGE SCALE GENOMIC DNA]</scope>
    <source>
        <strain evidence="6 7">JCM 14742</strain>
    </source>
</reference>
<dbReference type="SUPFAM" id="SSF63380">
    <property type="entry name" value="Riboflavin synthase domain-like"/>
    <property type="match status" value="1"/>
</dbReference>
<dbReference type="PANTHER" id="PTHR30212">
    <property type="entry name" value="PROTEIN YIIM"/>
    <property type="match status" value="1"/>
</dbReference>
<dbReference type="Proteomes" id="UP000467105">
    <property type="component" value="Chromosome"/>
</dbReference>
<dbReference type="PROSITE" id="PS51085">
    <property type="entry name" value="2FE2S_FER_2"/>
    <property type="match status" value="1"/>
</dbReference>
<dbReference type="InterPro" id="IPR017927">
    <property type="entry name" value="FAD-bd_FR_type"/>
</dbReference>
<feature type="domain" description="2Fe-2S ferredoxin-type" evidence="3">
    <location>
        <begin position="474"/>
        <end position="556"/>
    </location>
</feature>
<dbReference type="Pfam" id="PF03473">
    <property type="entry name" value="MOSC"/>
    <property type="match status" value="1"/>
</dbReference>
<keyword evidence="1" id="KW-0479">Metal-binding</keyword>
<dbReference type="CDD" id="cd06184">
    <property type="entry name" value="flavohem_like_fad_nad_binding"/>
    <property type="match status" value="1"/>
</dbReference>
<dbReference type="CDD" id="cd00207">
    <property type="entry name" value="fer2"/>
    <property type="match status" value="1"/>
</dbReference>
<dbReference type="InterPro" id="IPR017938">
    <property type="entry name" value="Riboflavin_synthase-like_b-brl"/>
</dbReference>
<proteinExistence type="predicted"/>
<dbReference type="SUPFAM" id="SSF52343">
    <property type="entry name" value="Ferredoxin reductase-like, C-terminal NADP-linked domain"/>
    <property type="match status" value="1"/>
</dbReference>
<dbReference type="GO" id="GO:0030151">
    <property type="term" value="F:molybdenum ion binding"/>
    <property type="evidence" value="ECO:0007669"/>
    <property type="project" value="InterPro"/>
</dbReference>
<dbReference type="Pfam" id="PF00111">
    <property type="entry name" value="Fer2"/>
    <property type="match status" value="1"/>
</dbReference>
<dbReference type="InterPro" id="IPR052353">
    <property type="entry name" value="Benzoxazolinone_Detox_Enz"/>
</dbReference>
<dbReference type="PROSITE" id="PS51384">
    <property type="entry name" value="FAD_FR"/>
    <property type="match status" value="1"/>
</dbReference>
<protein>
    <submittedName>
        <fullName evidence="6">Sulfurase</fullName>
    </submittedName>
</protein>
<dbReference type="EMBL" id="AP022614">
    <property type="protein sequence ID" value="BBZ47318.1"/>
    <property type="molecule type" value="Genomic_DNA"/>
</dbReference>
<dbReference type="Pfam" id="PF03475">
    <property type="entry name" value="YiiM_3-alpha"/>
    <property type="match status" value="1"/>
</dbReference>
<organism evidence="6 7">
    <name type="scientific">Mycobacterium parmense</name>
    <dbReference type="NCBI Taxonomy" id="185642"/>
    <lineage>
        <taxon>Bacteria</taxon>
        <taxon>Bacillati</taxon>
        <taxon>Actinomycetota</taxon>
        <taxon>Actinomycetes</taxon>
        <taxon>Mycobacteriales</taxon>
        <taxon>Mycobacteriaceae</taxon>
        <taxon>Mycobacterium</taxon>
        <taxon>Mycobacterium simiae complex</taxon>
    </lineage>
</organism>
<dbReference type="InterPro" id="IPR001041">
    <property type="entry name" value="2Fe-2S_ferredoxin-type"/>
</dbReference>